<dbReference type="SUPFAM" id="SSF50985">
    <property type="entry name" value="RCC1/BLIP-II"/>
    <property type="match status" value="1"/>
</dbReference>
<dbReference type="InterPro" id="IPR051553">
    <property type="entry name" value="Ran_GTPase-activating"/>
</dbReference>
<dbReference type="PRINTS" id="PR00633">
    <property type="entry name" value="RCCNDNSATION"/>
</dbReference>
<feature type="repeat" description="RCC1" evidence="3">
    <location>
        <begin position="313"/>
        <end position="365"/>
    </location>
</feature>
<dbReference type="PANTHER" id="PTHR45982:SF1">
    <property type="entry name" value="REGULATOR OF CHROMOSOME CONDENSATION"/>
    <property type="match status" value="1"/>
</dbReference>
<name>A0AAW1HWK5_POPJA</name>
<feature type="region of interest" description="Disordered" evidence="4">
    <location>
        <begin position="1"/>
        <end position="20"/>
    </location>
</feature>
<dbReference type="PROSITE" id="PS50012">
    <property type="entry name" value="RCC1_3"/>
    <property type="match status" value="7"/>
</dbReference>
<dbReference type="GO" id="GO:0005085">
    <property type="term" value="F:guanyl-nucleotide exchange factor activity"/>
    <property type="evidence" value="ECO:0007669"/>
    <property type="project" value="TreeGrafter"/>
</dbReference>
<dbReference type="PROSITE" id="PS00625">
    <property type="entry name" value="RCC1_1"/>
    <property type="match status" value="1"/>
</dbReference>
<feature type="repeat" description="RCC1" evidence="3">
    <location>
        <begin position="190"/>
        <end position="259"/>
    </location>
</feature>
<evidence type="ECO:0000256" key="2">
    <source>
        <dbReference type="ARBA" id="ARBA00022737"/>
    </source>
</evidence>
<dbReference type="PANTHER" id="PTHR45982">
    <property type="entry name" value="REGULATOR OF CHROMOSOME CONDENSATION"/>
    <property type="match status" value="1"/>
</dbReference>
<evidence type="ECO:0000256" key="4">
    <source>
        <dbReference type="SAM" id="MobiDB-lite"/>
    </source>
</evidence>
<dbReference type="InterPro" id="IPR058923">
    <property type="entry name" value="RCC1-like_dom"/>
</dbReference>
<feature type="repeat" description="RCC1" evidence="3">
    <location>
        <begin position="261"/>
        <end position="312"/>
    </location>
</feature>
<dbReference type="GO" id="GO:0005737">
    <property type="term" value="C:cytoplasm"/>
    <property type="evidence" value="ECO:0007669"/>
    <property type="project" value="TreeGrafter"/>
</dbReference>
<evidence type="ECO:0000259" key="5">
    <source>
        <dbReference type="Pfam" id="PF25390"/>
    </source>
</evidence>
<dbReference type="InterPro" id="IPR000408">
    <property type="entry name" value="Reg_chr_condens"/>
</dbReference>
<feature type="repeat" description="RCC1" evidence="3">
    <location>
        <begin position="138"/>
        <end position="189"/>
    </location>
</feature>
<feature type="repeat" description="RCC1" evidence="3">
    <location>
        <begin position="85"/>
        <end position="137"/>
    </location>
</feature>
<dbReference type="AlphaFoldDB" id="A0AAW1HWK5"/>
<dbReference type="Proteomes" id="UP001458880">
    <property type="component" value="Unassembled WGS sequence"/>
</dbReference>
<dbReference type="PROSITE" id="PS00626">
    <property type="entry name" value="RCC1_2"/>
    <property type="match status" value="3"/>
</dbReference>
<protein>
    <submittedName>
        <fullName evidence="6">Regulator of chromosome condensation (RCC1) repeat</fullName>
    </submittedName>
</protein>
<keyword evidence="2" id="KW-0677">Repeat</keyword>
<dbReference type="InterPro" id="IPR009091">
    <property type="entry name" value="RCC1/BLIP-II"/>
</dbReference>
<feature type="repeat" description="RCC1" evidence="3">
    <location>
        <begin position="34"/>
        <end position="84"/>
    </location>
</feature>
<dbReference type="Pfam" id="PF25390">
    <property type="entry name" value="WD40_RLD"/>
    <property type="match status" value="1"/>
</dbReference>
<keyword evidence="1" id="KW-0344">Guanine-nucleotide releasing factor</keyword>
<gene>
    <name evidence="6" type="ORF">QE152_g38756</name>
</gene>
<evidence type="ECO:0000256" key="1">
    <source>
        <dbReference type="ARBA" id="ARBA00022658"/>
    </source>
</evidence>
<dbReference type="EMBL" id="JASPKY010000861">
    <property type="protein sequence ID" value="KAK9680877.1"/>
    <property type="molecule type" value="Genomic_DNA"/>
</dbReference>
<evidence type="ECO:0000256" key="3">
    <source>
        <dbReference type="PROSITE-ProRule" id="PRU00235"/>
    </source>
</evidence>
<comment type="caution">
    <text evidence="6">The sequence shown here is derived from an EMBL/GenBank/DDBJ whole genome shotgun (WGS) entry which is preliminary data.</text>
</comment>
<feature type="repeat" description="RCC1" evidence="3">
    <location>
        <begin position="366"/>
        <end position="419"/>
    </location>
</feature>
<dbReference type="Gene3D" id="2.130.10.30">
    <property type="entry name" value="Regulator of chromosome condensation 1/beta-lactamase-inhibitor protein II"/>
    <property type="match status" value="1"/>
</dbReference>
<sequence length="429" mass="46369">MATKRHAPQTTDIKPKRPKFTLPEAHIPTTHKDGSLFVTGAGDFGQLGLGSDILEKTRFALVPIKEEIVDVCAGGMHTVCLTKEGKVLTFGCNDEGALGRNTSDKDDSEFVPDSVELPGKVIQISAGDSHTAALLENGKVYAWGTFRDSHGNMGLTPKGNEKFPYLILADHTVVKIASGADHLVFLTNFGDIFTCGCAEQGQLGRTTERGSSRHARSGGGKDQLAKLLLPNLISTSPRLKLKFDDIWAGTYATFAKVATKNDIYVFGLNNYNQLGLKSLTPQYKPTLSQQFSKHTWMSISCAQHHTLGLDNDGKIYVIGRKEYGRLGLGKDCEDATELTEISSMSTKKIISISCGSATSFAVTNEGILYGWGMGTVGQLGTGEDEDCYDPTIIKSKQLADKKVFRVSSGGQHTVVLALTTNNNNKIIDN</sequence>
<feature type="domain" description="RCC1-like" evidence="5">
    <location>
        <begin position="36"/>
        <end position="415"/>
    </location>
</feature>
<proteinExistence type="predicted"/>
<organism evidence="6 7">
    <name type="scientific">Popillia japonica</name>
    <name type="common">Japanese beetle</name>
    <dbReference type="NCBI Taxonomy" id="7064"/>
    <lineage>
        <taxon>Eukaryota</taxon>
        <taxon>Metazoa</taxon>
        <taxon>Ecdysozoa</taxon>
        <taxon>Arthropoda</taxon>
        <taxon>Hexapoda</taxon>
        <taxon>Insecta</taxon>
        <taxon>Pterygota</taxon>
        <taxon>Neoptera</taxon>
        <taxon>Endopterygota</taxon>
        <taxon>Coleoptera</taxon>
        <taxon>Polyphaga</taxon>
        <taxon>Scarabaeiformia</taxon>
        <taxon>Scarabaeidae</taxon>
        <taxon>Rutelinae</taxon>
        <taxon>Popillia</taxon>
    </lineage>
</organism>
<keyword evidence="7" id="KW-1185">Reference proteome</keyword>
<reference evidence="6 7" key="1">
    <citation type="journal article" date="2024" name="BMC Genomics">
        <title>De novo assembly and annotation of Popillia japonica's genome with initial clues to its potential as an invasive pest.</title>
        <authorList>
            <person name="Cucini C."/>
            <person name="Boschi S."/>
            <person name="Funari R."/>
            <person name="Cardaioli E."/>
            <person name="Iannotti N."/>
            <person name="Marturano G."/>
            <person name="Paoli F."/>
            <person name="Bruttini M."/>
            <person name="Carapelli A."/>
            <person name="Frati F."/>
            <person name="Nardi F."/>
        </authorList>
    </citation>
    <scope>NUCLEOTIDE SEQUENCE [LARGE SCALE GENOMIC DNA]</scope>
    <source>
        <strain evidence="6">DMR45628</strain>
    </source>
</reference>
<accession>A0AAW1HWK5</accession>
<evidence type="ECO:0000313" key="6">
    <source>
        <dbReference type="EMBL" id="KAK9680877.1"/>
    </source>
</evidence>
<evidence type="ECO:0000313" key="7">
    <source>
        <dbReference type="Proteomes" id="UP001458880"/>
    </source>
</evidence>